<dbReference type="Proteomes" id="UP000316142">
    <property type="component" value="Unassembled WGS sequence"/>
</dbReference>
<dbReference type="InterPro" id="IPR052189">
    <property type="entry name" value="L-asp_N-monooxygenase_NS-form"/>
</dbReference>
<feature type="domain" description="FAD-dependent urate hydroxylase HpyO/Asp monooxygenase CreE-like FAD/NAD(P)-binding" evidence="2">
    <location>
        <begin position="7"/>
        <end position="155"/>
    </location>
</feature>
<keyword evidence="1" id="KW-0812">Transmembrane</keyword>
<dbReference type="InterPro" id="IPR038732">
    <property type="entry name" value="HpyO/CreE_NAD-binding"/>
</dbReference>
<evidence type="ECO:0000313" key="4">
    <source>
        <dbReference type="Proteomes" id="UP000316142"/>
    </source>
</evidence>
<reference evidence="3 4" key="1">
    <citation type="submission" date="2019-06" db="EMBL/GenBank/DDBJ databases">
        <title>Taxogenomics and systematics of the genus Pantoea.</title>
        <authorList>
            <person name="Tambong J.T."/>
        </authorList>
    </citation>
    <scope>NUCLEOTIDE SEQUENCE [LARGE SCALE GENOMIC DNA]</scope>
    <source>
        <strain evidence="3 4">LMG 2558</strain>
    </source>
</reference>
<keyword evidence="4" id="KW-1185">Reference proteome</keyword>
<dbReference type="Gene3D" id="3.50.50.60">
    <property type="entry name" value="FAD/NAD(P)-binding domain"/>
    <property type="match status" value="1"/>
</dbReference>
<dbReference type="PANTHER" id="PTHR40254:SF1">
    <property type="entry name" value="BLR0577 PROTEIN"/>
    <property type="match status" value="1"/>
</dbReference>
<dbReference type="InterPro" id="IPR036188">
    <property type="entry name" value="FAD/NAD-bd_sf"/>
</dbReference>
<keyword evidence="1" id="KW-0472">Membrane</keyword>
<feature type="transmembrane region" description="Helical" evidence="1">
    <location>
        <begin position="6"/>
        <end position="23"/>
    </location>
</feature>
<dbReference type="PRINTS" id="PR00411">
    <property type="entry name" value="PNDRDTASEI"/>
</dbReference>
<dbReference type="RefSeq" id="WP_140923411.1">
    <property type="nucleotide sequence ID" value="NZ_CP122311.1"/>
</dbReference>
<organism evidence="3 4">
    <name type="scientific">Pantoea anthophila</name>
    <dbReference type="NCBI Taxonomy" id="470931"/>
    <lineage>
        <taxon>Bacteria</taxon>
        <taxon>Pseudomonadati</taxon>
        <taxon>Pseudomonadota</taxon>
        <taxon>Gammaproteobacteria</taxon>
        <taxon>Enterobacterales</taxon>
        <taxon>Erwiniaceae</taxon>
        <taxon>Pantoea</taxon>
    </lineage>
</organism>
<dbReference type="EMBL" id="VHIZ01000037">
    <property type="protein sequence ID" value="TPV28810.1"/>
    <property type="molecule type" value="Genomic_DNA"/>
</dbReference>
<evidence type="ECO:0000259" key="2">
    <source>
        <dbReference type="Pfam" id="PF13454"/>
    </source>
</evidence>
<proteinExistence type="predicted"/>
<protein>
    <recommendedName>
        <fullName evidence="2">FAD-dependent urate hydroxylase HpyO/Asp monooxygenase CreE-like FAD/NAD(P)-binding domain-containing protein</fullName>
    </recommendedName>
</protein>
<evidence type="ECO:0000313" key="3">
    <source>
        <dbReference type="EMBL" id="TPV28810.1"/>
    </source>
</evidence>
<name>A0ABY2Z8R6_9GAMM</name>
<dbReference type="SUPFAM" id="SSF51905">
    <property type="entry name" value="FAD/NAD(P)-binding domain"/>
    <property type="match status" value="2"/>
</dbReference>
<dbReference type="Pfam" id="PF13454">
    <property type="entry name" value="NAD_binding_9"/>
    <property type="match status" value="1"/>
</dbReference>
<gene>
    <name evidence="3" type="ORF">FJW00_07600</name>
</gene>
<comment type="caution">
    <text evidence="3">The sequence shown here is derived from an EMBL/GenBank/DDBJ whole genome shotgun (WGS) entry which is preliminary data.</text>
</comment>
<sequence>MNNLHVAIIGAGATGVAAFIALVRQGACKRITLLDASGPAIGQVYASQHPELLCNTSVELMSLLPPHYHDLLHYLHEHTNNGITLADFVSRKIIGDYIQDRYTRYLSLAYQQGISVSFIRDAGKQVMRQPGGDYLIETRQSGTITADAVIVCTGYTHPAIPEALSSYQGDPLFFASPYPEKLMLEKIRPDSHVLIVGTRLSAIDAALVLCRQGCRVSLVSPSGDLPAVRSAVMLRPIQASRLAWLTDSAVISEQVRPDIRKWVIRLLAHASATSLREQFVAEAESIQRLREESELARQDKTEWQYRIVGMINAINQHSHTLPEAVKHSLSAFLRATGRYISAMPLKNAEKLLGYVDSGLLSVEKLRADSLQKSDSGWTLSNPQGEITHFDALVCATGYAPPTHSMTHNGLLLADARDASAAPPRLNNHLQLHLAHRVSPESVWLAGISTHLSVPVVNALFVAVEQVNRIAQQIKRL</sequence>
<keyword evidence="1" id="KW-1133">Transmembrane helix</keyword>
<accession>A0ABY2Z8R6</accession>
<dbReference type="PANTHER" id="PTHR40254">
    <property type="entry name" value="BLR0577 PROTEIN"/>
    <property type="match status" value="1"/>
</dbReference>
<evidence type="ECO:0000256" key="1">
    <source>
        <dbReference type="SAM" id="Phobius"/>
    </source>
</evidence>